<evidence type="ECO:0008006" key="5">
    <source>
        <dbReference type="Google" id="ProtNLM"/>
    </source>
</evidence>
<evidence type="ECO:0000256" key="2">
    <source>
        <dbReference type="SAM" id="Phobius"/>
    </source>
</evidence>
<dbReference type="OrthoDB" id="206387at2157"/>
<feature type="region of interest" description="Disordered" evidence="1">
    <location>
        <begin position="30"/>
        <end position="53"/>
    </location>
</feature>
<feature type="compositionally biased region" description="Polar residues" evidence="1">
    <location>
        <begin position="30"/>
        <end position="39"/>
    </location>
</feature>
<dbReference type="RefSeq" id="WP_089813359.1">
    <property type="nucleotide sequence ID" value="NZ_FOZK01000001.1"/>
</dbReference>
<gene>
    <name evidence="3" type="ORF">SAMN05216559_0387</name>
</gene>
<dbReference type="Proteomes" id="UP000199062">
    <property type="component" value="Unassembled WGS sequence"/>
</dbReference>
<sequence length="678" mass="71604">MQALDRRAVVCALVVLAALGGVSGGAVAQATDTPAANETVQHERPEEAGESGDLQELQRWLDGRLSGQLGSSTVALSEGEYERARSMLGDDYDERLEQYVDVAGETGEGEDAGETYRDVRESQRDLAMQAERFESASERYERARENGNESAARQAAREMNRLGDRIGRSGANTTRGYVTLENQTGADTDPERAVVQNLTADVSERQEAVRQATFVETELTVLEATRTISFTDPLELIGRLTAENGTAVANREVTIAVADRPHATTTDAEGRFTVSYRPRTLRTNATSVEVAYVPRNESAYLGSNVSGPVDVQQVEPTITVREHTEETRFGEPAGAIVAVTVDGQPVNGVPVVADVAGQRVGRATTNDEGAVRVDGALPASVPAGDQELRVAVPLRDRAIAAADEQVTTTVEATGTTLNVTGERQGSEATVSGRLVTDDGRPVDGQQVQLSRNGTVVTTVETGPDGRYAATVPLAPAGAAPSGRVQVAASFDGAGTNLDDARATTTVDVGQAGSGGASGLLQGWVPGDGSLSVLVGLGVAGVGLVLLGVWLVRRRGSDPDEERDGAPAVSQSTTEPTDESPDRAPAIERAETFLERGAAGAAVRAAYAAIRERYAPDEAPRTHAELVATTESLGEDERRAFERVTRAYEREAFARGSVDERGARDALEAAGELVERRQS</sequence>
<evidence type="ECO:0000256" key="1">
    <source>
        <dbReference type="SAM" id="MobiDB-lite"/>
    </source>
</evidence>
<organism evidence="3 4">
    <name type="scientific">Halomicrobium zhouii</name>
    <dbReference type="NCBI Taxonomy" id="767519"/>
    <lineage>
        <taxon>Archaea</taxon>
        <taxon>Methanobacteriati</taxon>
        <taxon>Methanobacteriota</taxon>
        <taxon>Stenosarchaea group</taxon>
        <taxon>Halobacteria</taxon>
        <taxon>Halobacteriales</taxon>
        <taxon>Haloarculaceae</taxon>
        <taxon>Halomicrobium</taxon>
    </lineage>
</organism>
<evidence type="ECO:0000313" key="4">
    <source>
        <dbReference type="Proteomes" id="UP000199062"/>
    </source>
</evidence>
<keyword evidence="2" id="KW-0472">Membrane</keyword>
<keyword evidence="4" id="KW-1185">Reference proteome</keyword>
<proteinExistence type="predicted"/>
<reference evidence="3 4" key="1">
    <citation type="submission" date="2016-10" db="EMBL/GenBank/DDBJ databases">
        <authorList>
            <person name="de Groot N.N."/>
        </authorList>
    </citation>
    <scope>NUCLEOTIDE SEQUENCE [LARGE SCALE GENOMIC DNA]</scope>
    <source>
        <strain evidence="3 4">CGMCC 1.10457</strain>
    </source>
</reference>
<accession>A0A1I6K8Y4</accession>
<evidence type="ECO:0000313" key="3">
    <source>
        <dbReference type="EMBL" id="SFR87666.1"/>
    </source>
</evidence>
<feature type="transmembrane region" description="Helical" evidence="2">
    <location>
        <begin position="530"/>
        <end position="551"/>
    </location>
</feature>
<name>A0A1I6K8Y4_9EURY</name>
<dbReference type="STRING" id="767519.SAMN05216559_0387"/>
<dbReference type="AlphaFoldDB" id="A0A1I6K8Y4"/>
<protein>
    <recommendedName>
        <fullName evidence="5">DUF4129 domain-containing protein</fullName>
    </recommendedName>
</protein>
<dbReference type="EMBL" id="FOZK01000001">
    <property type="protein sequence ID" value="SFR87666.1"/>
    <property type="molecule type" value="Genomic_DNA"/>
</dbReference>
<keyword evidence="2" id="KW-1133">Transmembrane helix</keyword>
<keyword evidence="2" id="KW-0812">Transmembrane</keyword>
<feature type="region of interest" description="Disordered" evidence="1">
    <location>
        <begin position="555"/>
        <end position="583"/>
    </location>
</feature>